<dbReference type="PANTHER" id="PTHR43857">
    <property type="entry name" value="BLR7761 PROTEIN"/>
    <property type="match status" value="1"/>
</dbReference>
<dbReference type="AlphaFoldDB" id="A0A0D6JKK6"/>
<dbReference type="OrthoDB" id="9799840at2"/>
<reference evidence="2" key="1">
    <citation type="submission" date="2015-02" db="EMBL/GenBank/DDBJ databases">
        <authorList>
            <person name="Chooi Y.-H."/>
        </authorList>
    </citation>
    <scope>NUCLEOTIDE SEQUENCE [LARGE SCALE GENOMIC DNA]</scope>
    <source>
        <strain evidence="2">strain Y</strain>
    </source>
</reference>
<dbReference type="RefSeq" id="WP_046479345.1">
    <property type="nucleotide sequence ID" value="NZ_LN829118.1"/>
</dbReference>
<dbReference type="KEGG" id="fiy:BN1229_v1_3660"/>
<keyword evidence="2" id="KW-1185">Reference proteome</keyword>
<dbReference type="InterPro" id="IPR035959">
    <property type="entry name" value="RutC-like_sf"/>
</dbReference>
<sequence>MVQRISSGSPFEQTFGYSRAVKDRDMIYVSGTTGYDYASMTMPDCPGEQARNALETIAKALADAGASLADVVRVVYYVTDVAHVDAVVAAVGPKFSEIRPAASMVICGLIKPEMKVEIEVTARIGAAQS</sequence>
<evidence type="ECO:0000313" key="1">
    <source>
        <dbReference type="EMBL" id="CPR22227.1"/>
    </source>
</evidence>
<organism evidence="1 2">
    <name type="scientific">Candidatus Filomicrobium marinum</name>
    <dbReference type="NCBI Taxonomy" id="1608628"/>
    <lineage>
        <taxon>Bacteria</taxon>
        <taxon>Pseudomonadati</taxon>
        <taxon>Pseudomonadota</taxon>
        <taxon>Alphaproteobacteria</taxon>
        <taxon>Hyphomicrobiales</taxon>
        <taxon>Hyphomicrobiaceae</taxon>
        <taxon>Filomicrobium</taxon>
    </lineage>
</organism>
<dbReference type="InterPro" id="IPR006175">
    <property type="entry name" value="YjgF/YER057c/UK114"/>
</dbReference>
<dbReference type="Proteomes" id="UP000033187">
    <property type="component" value="Chromosome 1"/>
</dbReference>
<dbReference type="SUPFAM" id="SSF55298">
    <property type="entry name" value="YjgF-like"/>
    <property type="match status" value="1"/>
</dbReference>
<dbReference type="KEGG" id="fil:BN1229_v1_3666"/>
<dbReference type="EMBL" id="LN829119">
    <property type="protein sequence ID" value="CPR22227.1"/>
    <property type="molecule type" value="Genomic_DNA"/>
</dbReference>
<dbReference type="PANTHER" id="PTHR43857:SF1">
    <property type="entry name" value="YJGH FAMILY PROTEIN"/>
    <property type="match status" value="1"/>
</dbReference>
<dbReference type="CDD" id="cd06154">
    <property type="entry name" value="YjgF_YER057c_UK114_like_6"/>
    <property type="match status" value="1"/>
</dbReference>
<dbReference type="Pfam" id="PF01042">
    <property type="entry name" value="Ribonuc_L-PSP"/>
    <property type="match status" value="1"/>
</dbReference>
<name>A0A0D6JKK6_9HYPH</name>
<gene>
    <name evidence="1" type="ORF">YBN1229_v1_3660</name>
</gene>
<evidence type="ECO:0000313" key="2">
    <source>
        <dbReference type="Proteomes" id="UP000033187"/>
    </source>
</evidence>
<dbReference type="Gene3D" id="3.30.1330.40">
    <property type="entry name" value="RutC-like"/>
    <property type="match status" value="1"/>
</dbReference>
<proteinExistence type="predicted"/>
<accession>A0A0D6JKK6</accession>
<protein>
    <submittedName>
        <fullName evidence="1">Putative translation initiation inhibitor, yjgF family</fullName>
    </submittedName>
</protein>